<organism evidence="2 3">
    <name type="scientific">Paracoccus haematequi</name>
    <dbReference type="NCBI Taxonomy" id="2491866"/>
    <lineage>
        <taxon>Bacteria</taxon>
        <taxon>Pseudomonadati</taxon>
        <taxon>Pseudomonadota</taxon>
        <taxon>Alphaproteobacteria</taxon>
        <taxon>Rhodobacterales</taxon>
        <taxon>Paracoccaceae</taxon>
        <taxon>Paracoccus</taxon>
    </lineage>
</organism>
<feature type="transmembrane region" description="Helical" evidence="1">
    <location>
        <begin position="50"/>
        <end position="73"/>
    </location>
</feature>
<dbReference type="EMBL" id="UZWE01000036">
    <property type="protein sequence ID" value="VDS09421.1"/>
    <property type="molecule type" value="Genomic_DNA"/>
</dbReference>
<evidence type="ECO:0000313" key="3">
    <source>
        <dbReference type="Proteomes" id="UP000270743"/>
    </source>
</evidence>
<keyword evidence="3" id="KW-1185">Reference proteome</keyword>
<keyword evidence="1" id="KW-0472">Membrane</keyword>
<proteinExistence type="predicted"/>
<evidence type="ECO:0000256" key="1">
    <source>
        <dbReference type="SAM" id="Phobius"/>
    </source>
</evidence>
<keyword evidence="1" id="KW-1133">Transmembrane helix</keyword>
<accession>A0A447IPI1</accession>
<gene>
    <name evidence="2" type="ORF">PARHAE_02623</name>
</gene>
<feature type="transmembrane region" description="Helical" evidence="1">
    <location>
        <begin position="6"/>
        <end position="29"/>
    </location>
</feature>
<dbReference type="RefSeq" id="WP_126155052.1">
    <property type="nucleotide sequence ID" value="NZ_UZWE01000036.1"/>
</dbReference>
<keyword evidence="1" id="KW-0812">Transmembrane</keyword>
<name>A0A447IPI1_9RHOB</name>
<sequence>MTVFDGLIWGGAALTLAGVAALIWCILTVARARRAGLDDAALRDRMRPVLAVNMGALAASMIGLLLVITGIVLG</sequence>
<dbReference type="Proteomes" id="UP000270743">
    <property type="component" value="Unassembled WGS sequence"/>
</dbReference>
<evidence type="ECO:0000313" key="2">
    <source>
        <dbReference type="EMBL" id="VDS09421.1"/>
    </source>
</evidence>
<dbReference type="AlphaFoldDB" id="A0A447IPI1"/>
<reference evidence="2 3" key="1">
    <citation type="submission" date="2018-12" db="EMBL/GenBank/DDBJ databases">
        <authorList>
            <person name="Criscuolo A."/>
        </authorList>
    </citation>
    <scope>NUCLEOTIDE SEQUENCE [LARGE SCALE GENOMIC DNA]</scope>
    <source>
        <strain evidence="2">ACIP1116241</strain>
    </source>
</reference>
<protein>
    <submittedName>
        <fullName evidence="2">Uncharacterized protein</fullName>
    </submittedName>
</protein>